<evidence type="ECO:0000259" key="3">
    <source>
        <dbReference type="Pfam" id="PF07786"/>
    </source>
</evidence>
<protein>
    <submittedName>
        <fullName evidence="4">Transporter</fullName>
    </submittedName>
</protein>
<comment type="caution">
    <text evidence="4">The sequence shown here is derived from an EMBL/GenBank/DDBJ whole genome shotgun (WGS) entry which is preliminary data.</text>
</comment>
<dbReference type="Pfam" id="PF04235">
    <property type="entry name" value="DUF418"/>
    <property type="match status" value="1"/>
</dbReference>
<feature type="transmembrane region" description="Helical" evidence="1">
    <location>
        <begin position="9"/>
        <end position="27"/>
    </location>
</feature>
<keyword evidence="5" id="KW-1185">Reference proteome</keyword>
<organism evidence="4 5">
    <name type="scientific">Pseudoalteromonas tetraodonis GFC</name>
    <dbReference type="NCBI Taxonomy" id="1315271"/>
    <lineage>
        <taxon>Bacteria</taxon>
        <taxon>Pseudomonadati</taxon>
        <taxon>Pseudomonadota</taxon>
        <taxon>Gammaproteobacteria</taxon>
        <taxon>Alteromonadales</taxon>
        <taxon>Pseudoalteromonadaceae</taxon>
        <taxon>Pseudoalteromonas</taxon>
    </lineage>
</organism>
<feature type="transmembrane region" description="Helical" evidence="1">
    <location>
        <begin position="294"/>
        <end position="315"/>
    </location>
</feature>
<dbReference type="PANTHER" id="PTHR30590">
    <property type="entry name" value="INNER MEMBRANE PROTEIN"/>
    <property type="match status" value="1"/>
</dbReference>
<feature type="transmembrane region" description="Helical" evidence="1">
    <location>
        <begin position="126"/>
        <end position="144"/>
    </location>
</feature>
<evidence type="ECO:0000256" key="1">
    <source>
        <dbReference type="SAM" id="Phobius"/>
    </source>
</evidence>
<keyword evidence="1" id="KW-0812">Transmembrane</keyword>
<dbReference type="AlphaFoldDB" id="A0AA37W4P6"/>
<dbReference type="InterPro" id="IPR007349">
    <property type="entry name" value="DUF418"/>
</dbReference>
<reference evidence="4" key="1">
    <citation type="journal article" date="2014" name="Int. J. Syst. Evol. Microbiol.">
        <title>Complete genome sequence of Corynebacterium casei LMG S-19264T (=DSM 44701T), isolated from a smear-ripened cheese.</title>
        <authorList>
            <consortium name="US DOE Joint Genome Institute (JGI-PGF)"/>
            <person name="Walter F."/>
            <person name="Albersmeier A."/>
            <person name="Kalinowski J."/>
            <person name="Ruckert C."/>
        </authorList>
    </citation>
    <scope>NUCLEOTIDE SEQUENCE</scope>
    <source>
        <strain evidence="4">NBRC 103034</strain>
    </source>
</reference>
<evidence type="ECO:0000259" key="2">
    <source>
        <dbReference type="Pfam" id="PF04235"/>
    </source>
</evidence>
<dbReference type="Proteomes" id="UP001161408">
    <property type="component" value="Unassembled WGS sequence"/>
</dbReference>
<evidence type="ECO:0000313" key="4">
    <source>
        <dbReference type="EMBL" id="GLQ03336.1"/>
    </source>
</evidence>
<proteinExistence type="predicted"/>
<feature type="transmembrane region" description="Helical" evidence="1">
    <location>
        <begin position="204"/>
        <end position="223"/>
    </location>
</feature>
<reference evidence="4" key="2">
    <citation type="submission" date="2023-01" db="EMBL/GenBank/DDBJ databases">
        <title>Draft genome sequence of Pseudoalteromonas tetraodonis strain NBRC 103034.</title>
        <authorList>
            <person name="Sun Q."/>
            <person name="Mori K."/>
        </authorList>
    </citation>
    <scope>NUCLEOTIDE SEQUENCE</scope>
    <source>
        <strain evidence="4">NBRC 103034</strain>
    </source>
</reference>
<feature type="transmembrane region" description="Helical" evidence="1">
    <location>
        <begin position="255"/>
        <end position="274"/>
    </location>
</feature>
<feature type="transmembrane region" description="Helical" evidence="1">
    <location>
        <begin position="174"/>
        <end position="192"/>
    </location>
</feature>
<feature type="transmembrane region" description="Helical" evidence="1">
    <location>
        <begin position="39"/>
        <end position="62"/>
    </location>
</feature>
<feature type="domain" description="DUF418" evidence="2">
    <location>
        <begin position="255"/>
        <end position="357"/>
    </location>
</feature>
<feature type="domain" description="Heparan-alpha-glucosaminide N-acetyltransferase catalytic" evidence="3">
    <location>
        <begin position="3"/>
        <end position="204"/>
    </location>
</feature>
<dbReference type="Pfam" id="PF07786">
    <property type="entry name" value="HGSNAT_cat"/>
    <property type="match status" value="1"/>
</dbReference>
<name>A0AA37W4P6_9GAMM</name>
<keyword evidence="1" id="KW-1133">Transmembrane helix</keyword>
<sequence>MNRLIGIDFARALALFGMVIVNFKLAMNADIGTPQLIEFAALFEGRASALFVILAGIGIAFLTKKCVTSESLEHIKQVRTSLIKRSVLLLLIGLAFTPIWEADILKFYAFYFLIAALLFTLSSKKLLSASIGFVFAFPLMWLFFDYEKGWDWLELSYSGFWTNEGVIRHLFFNGYHPVLPWCGFLLFGIWLGKQDLSNANVRKSLFTWSLSILLIVEASFYMLRMWAGDDPSIGMSKDEIEFLLTTSIIPPLPQYMFSAASSAVLVLLVSLKLASVFPTNRLIEWLSKTGQLTLTLYVAHVIIGMGILEATGLLVNQTIDLSIFSALVFCIISIIFSVFWLKYFKHGPLEWIFKKCT</sequence>
<dbReference type="InterPro" id="IPR052529">
    <property type="entry name" value="Bact_Transport_Assoc"/>
</dbReference>
<feature type="transmembrane region" description="Helical" evidence="1">
    <location>
        <begin position="82"/>
        <end position="99"/>
    </location>
</feature>
<gene>
    <name evidence="4" type="ORF">GCM10007914_22170</name>
</gene>
<feature type="transmembrane region" description="Helical" evidence="1">
    <location>
        <begin position="105"/>
        <end position="121"/>
    </location>
</feature>
<dbReference type="PANTHER" id="PTHR30590:SF3">
    <property type="entry name" value="HYPOTHETICAL MEMBRANE SPANNING PROTEIN"/>
    <property type="match status" value="1"/>
</dbReference>
<dbReference type="EMBL" id="BSNE01000012">
    <property type="protein sequence ID" value="GLQ03336.1"/>
    <property type="molecule type" value="Genomic_DNA"/>
</dbReference>
<evidence type="ECO:0000313" key="5">
    <source>
        <dbReference type="Proteomes" id="UP001161408"/>
    </source>
</evidence>
<accession>A0AA37W4P6</accession>
<dbReference type="InterPro" id="IPR012429">
    <property type="entry name" value="HGSNAT_cat"/>
</dbReference>
<dbReference type="RefSeq" id="WP_013465292.1">
    <property type="nucleotide sequence ID" value="NZ_BJXY01000004.1"/>
</dbReference>
<feature type="transmembrane region" description="Helical" evidence="1">
    <location>
        <begin position="321"/>
        <end position="341"/>
    </location>
</feature>
<keyword evidence="1" id="KW-0472">Membrane</keyword>